<dbReference type="STRING" id="1622118.Lupro_02660"/>
<dbReference type="Gene3D" id="1.10.443.10">
    <property type="entry name" value="Intergrase catalytic core"/>
    <property type="match status" value="1"/>
</dbReference>
<dbReference type="GO" id="GO:0003677">
    <property type="term" value="F:DNA binding"/>
    <property type="evidence" value="ECO:0007669"/>
    <property type="project" value="UniProtKB-KW"/>
</dbReference>
<name>A0A0X8G565_9FLAO</name>
<gene>
    <name evidence="6" type="ORF">Lupro_02660</name>
</gene>
<dbReference type="GO" id="GO:0006310">
    <property type="term" value="P:DNA recombination"/>
    <property type="evidence" value="ECO:0007669"/>
    <property type="project" value="UniProtKB-KW"/>
</dbReference>
<dbReference type="PANTHER" id="PTHR30349">
    <property type="entry name" value="PHAGE INTEGRASE-RELATED"/>
    <property type="match status" value="1"/>
</dbReference>
<dbReference type="PROSITE" id="PS51898">
    <property type="entry name" value="TYR_RECOMBINASE"/>
    <property type="match status" value="1"/>
</dbReference>
<evidence type="ECO:0000259" key="5">
    <source>
        <dbReference type="PROSITE" id="PS51898"/>
    </source>
</evidence>
<dbReference type="OrthoDB" id="9801717at2"/>
<sequence>MKTSSTLKPTILLKKVLHRKKVQLLLVFPYNDFIISKIRKINGYTWSQTLKGWYINYTIKNVEFIKETLRNDVYFKLDTSIYNVTHTNRTTKRRPRQISDENKEIIRAYTKYLRGKCYSESTVKTYFTFVADFFDYIKDKPLTTLSNRDVEKFLEDVFIPRKYSISTHRQFISAIKLFKAFYPECKIEEVGLKRPKKSKILPTVLSKEEIIDLLRYTKNLKHRAVLAMIYSAGLRISELLNLELNHIDIDRRQIVVKNSKGRKDRNIILAQSFIPLMQNYLMSYEPKTYFVEGKPFQKYSAESIRSFLHRATKIAKINKRVTPHTLRHSYATHLLENGIDLRYIQELLGHAKPETTMIYTHVSKKDLLNIESPLDLAIKSLVGTDKNNKNLRLSGNY</sequence>
<accession>A0A0X8G565</accession>
<dbReference type="InterPro" id="IPR004107">
    <property type="entry name" value="Integrase_SAM-like_N"/>
</dbReference>
<organism evidence="6 7">
    <name type="scientific">Lutibacter profundi</name>
    <dbReference type="NCBI Taxonomy" id="1622118"/>
    <lineage>
        <taxon>Bacteria</taxon>
        <taxon>Pseudomonadati</taxon>
        <taxon>Bacteroidota</taxon>
        <taxon>Flavobacteriia</taxon>
        <taxon>Flavobacteriales</taxon>
        <taxon>Flavobacteriaceae</taxon>
        <taxon>Lutibacter</taxon>
    </lineage>
</organism>
<evidence type="ECO:0000256" key="1">
    <source>
        <dbReference type="ARBA" id="ARBA00008857"/>
    </source>
</evidence>
<dbReference type="EMBL" id="CP013355">
    <property type="protein sequence ID" value="AMC10219.1"/>
    <property type="molecule type" value="Genomic_DNA"/>
</dbReference>
<evidence type="ECO:0000256" key="2">
    <source>
        <dbReference type="ARBA" id="ARBA00022908"/>
    </source>
</evidence>
<proteinExistence type="inferred from homology"/>
<evidence type="ECO:0000313" key="6">
    <source>
        <dbReference type="EMBL" id="AMC10219.1"/>
    </source>
</evidence>
<comment type="similarity">
    <text evidence="1">Belongs to the 'phage' integrase family.</text>
</comment>
<protein>
    <recommendedName>
        <fullName evidence="5">Tyr recombinase domain-containing protein</fullName>
    </recommendedName>
</protein>
<reference evidence="6 7" key="2">
    <citation type="journal article" date="2016" name="Int. J. Syst. Evol. Microbiol.">
        <title>Lutibacter profundi sp. nov., isolated from a deep-sea hydrothermal system on the Arctic Mid-Ocean Ridge and emended description of the genus Lutibacter.</title>
        <authorList>
            <person name="Le Moine Bauer S."/>
            <person name="Roalkvam I."/>
            <person name="Steen I.H."/>
            <person name="Dahle H."/>
        </authorList>
    </citation>
    <scope>NUCLEOTIDE SEQUENCE [LARGE SCALE GENOMIC DNA]</scope>
    <source>
        <strain evidence="6 7">LP1</strain>
    </source>
</reference>
<dbReference type="PATRIC" id="fig|1622118.3.peg.550"/>
<evidence type="ECO:0000313" key="7">
    <source>
        <dbReference type="Proteomes" id="UP000059672"/>
    </source>
</evidence>
<dbReference type="InterPro" id="IPR002104">
    <property type="entry name" value="Integrase_catalytic"/>
</dbReference>
<dbReference type="InterPro" id="IPR050090">
    <property type="entry name" value="Tyrosine_recombinase_XerCD"/>
</dbReference>
<dbReference type="Pfam" id="PF13495">
    <property type="entry name" value="Phage_int_SAM_4"/>
    <property type="match status" value="1"/>
</dbReference>
<evidence type="ECO:0000256" key="3">
    <source>
        <dbReference type="ARBA" id="ARBA00023125"/>
    </source>
</evidence>
<dbReference type="SUPFAM" id="SSF56349">
    <property type="entry name" value="DNA breaking-rejoining enzymes"/>
    <property type="match status" value="1"/>
</dbReference>
<dbReference type="InterPro" id="IPR013762">
    <property type="entry name" value="Integrase-like_cat_sf"/>
</dbReference>
<keyword evidence="7" id="KW-1185">Reference proteome</keyword>
<dbReference type="Pfam" id="PF00589">
    <property type="entry name" value="Phage_integrase"/>
    <property type="match status" value="1"/>
</dbReference>
<dbReference type="Proteomes" id="UP000059672">
    <property type="component" value="Chromosome"/>
</dbReference>
<dbReference type="PANTHER" id="PTHR30349:SF41">
    <property type="entry name" value="INTEGRASE_RECOMBINASE PROTEIN MJ0367-RELATED"/>
    <property type="match status" value="1"/>
</dbReference>
<keyword evidence="3" id="KW-0238">DNA-binding</keyword>
<dbReference type="InterPro" id="IPR011010">
    <property type="entry name" value="DNA_brk_join_enz"/>
</dbReference>
<dbReference type="Gene3D" id="1.10.150.130">
    <property type="match status" value="1"/>
</dbReference>
<evidence type="ECO:0000256" key="4">
    <source>
        <dbReference type="ARBA" id="ARBA00023172"/>
    </source>
</evidence>
<dbReference type="InterPro" id="IPR010998">
    <property type="entry name" value="Integrase_recombinase_N"/>
</dbReference>
<keyword evidence="2" id="KW-0229">DNA integration</keyword>
<dbReference type="AlphaFoldDB" id="A0A0X8G565"/>
<feature type="domain" description="Tyr recombinase" evidence="5">
    <location>
        <begin position="200"/>
        <end position="372"/>
    </location>
</feature>
<keyword evidence="4" id="KW-0233">DNA recombination</keyword>
<dbReference type="RefSeq" id="WP_068206049.1">
    <property type="nucleotide sequence ID" value="NZ_CP013355.1"/>
</dbReference>
<reference evidence="7" key="1">
    <citation type="submission" date="2015-12" db="EMBL/GenBank/DDBJ databases">
        <title>Complete genome sequence of Lutibacter profundus strain LP1.</title>
        <authorList>
            <person name="Wissuwa J."/>
            <person name="Le Moine Bauer S."/>
            <person name="Stokke R."/>
            <person name="Dahle H."/>
            <person name="Steen I.H."/>
        </authorList>
    </citation>
    <scope>NUCLEOTIDE SEQUENCE [LARGE SCALE GENOMIC DNA]</scope>
    <source>
        <strain evidence="7">LP1</strain>
    </source>
</reference>
<dbReference type="KEGG" id="lut:Lupro_02660"/>
<dbReference type="GO" id="GO:0015074">
    <property type="term" value="P:DNA integration"/>
    <property type="evidence" value="ECO:0007669"/>
    <property type="project" value="UniProtKB-KW"/>
</dbReference>